<sequence length="276" mass="30874">MRIPKTPLMESLGYKWVFYIVLLLTVLASILMGLQADLDSSWCCVIPGVWYTATPLSHNPPLKEETKNYESTAQVPEPQVFCHLAFLLCYLGVYFFLGRFKPLLGRYQVFGELFHLGMVSLPVRSLVTGLNPSAIIHHLGKLLPSGWVSERVVQAHRGAGACEVQVHGEDARLVIGKVLKEFSVMQAKYKLLINHSPLLGNDNSSKPVPGYDPGHTLGTGTRNPTAWFIIVTNVSGELLIPDFLYSSWPDISDWYNGPKYIQIMYKVQFLSSVVSY</sequence>
<dbReference type="EMBL" id="QTSX02004572">
    <property type="protein sequence ID" value="KAJ9063966.1"/>
    <property type="molecule type" value="Genomic_DNA"/>
</dbReference>
<keyword evidence="2" id="KW-1185">Reference proteome</keyword>
<protein>
    <submittedName>
        <fullName evidence="1">Uncharacterized protein</fullName>
    </submittedName>
</protein>
<name>A0ACC2SP73_9FUNG</name>
<evidence type="ECO:0000313" key="2">
    <source>
        <dbReference type="Proteomes" id="UP001165960"/>
    </source>
</evidence>
<comment type="caution">
    <text evidence="1">The sequence shown here is derived from an EMBL/GenBank/DDBJ whole genome shotgun (WGS) entry which is preliminary data.</text>
</comment>
<dbReference type="Proteomes" id="UP001165960">
    <property type="component" value="Unassembled WGS sequence"/>
</dbReference>
<proteinExistence type="predicted"/>
<gene>
    <name evidence="1" type="ORF">DSO57_1035401</name>
</gene>
<organism evidence="1 2">
    <name type="scientific">Entomophthora muscae</name>
    <dbReference type="NCBI Taxonomy" id="34485"/>
    <lineage>
        <taxon>Eukaryota</taxon>
        <taxon>Fungi</taxon>
        <taxon>Fungi incertae sedis</taxon>
        <taxon>Zoopagomycota</taxon>
        <taxon>Entomophthoromycotina</taxon>
        <taxon>Entomophthoromycetes</taxon>
        <taxon>Entomophthorales</taxon>
        <taxon>Entomophthoraceae</taxon>
        <taxon>Entomophthora</taxon>
    </lineage>
</organism>
<evidence type="ECO:0000313" key="1">
    <source>
        <dbReference type="EMBL" id="KAJ9063966.1"/>
    </source>
</evidence>
<reference evidence="1" key="1">
    <citation type="submission" date="2022-04" db="EMBL/GenBank/DDBJ databases">
        <title>Genome of the entomopathogenic fungus Entomophthora muscae.</title>
        <authorList>
            <person name="Elya C."/>
            <person name="Lovett B.R."/>
            <person name="Lee E."/>
            <person name="Macias A.M."/>
            <person name="Hajek A.E."/>
            <person name="De Bivort B.L."/>
            <person name="Kasson M.T."/>
            <person name="De Fine Licht H.H."/>
            <person name="Stajich J.E."/>
        </authorList>
    </citation>
    <scope>NUCLEOTIDE SEQUENCE</scope>
    <source>
        <strain evidence="1">Berkeley</strain>
    </source>
</reference>
<accession>A0ACC2SP73</accession>